<feature type="coiled-coil region" evidence="1">
    <location>
        <begin position="2164"/>
        <end position="2191"/>
    </location>
</feature>
<feature type="compositionally biased region" description="Polar residues" evidence="2">
    <location>
        <begin position="136"/>
        <end position="146"/>
    </location>
</feature>
<feature type="compositionally biased region" description="Polar residues" evidence="2">
    <location>
        <begin position="2728"/>
        <end position="2737"/>
    </location>
</feature>
<feature type="compositionally biased region" description="Acidic residues" evidence="2">
    <location>
        <begin position="2659"/>
        <end position="2676"/>
    </location>
</feature>
<feature type="region of interest" description="Disordered" evidence="2">
    <location>
        <begin position="196"/>
        <end position="216"/>
    </location>
</feature>
<proteinExistence type="predicted"/>
<feature type="region of interest" description="Disordered" evidence="2">
    <location>
        <begin position="2640"/>
        <end position="2737"/>
    </location>
</feature>
<feature type="compositionally biased region" description="Basic and acidic residues" evidence="2">
    <location>
        <begin position="2648"/>
        <end position="2658"/>
    </location>
</feature>
<keyword evidence="1" id="KW-0175">Coiled coil</keyword>
<dbReference type="VEuPathDB" id="PlasmoDB:PcyM_1476400"/>
<evidence type="ECO:0000256" key="3">
    <source>
        <dbReference type="SAM" id="SignalP"/>
    </source>
</evidence>
<feature type="signal peptide" evidence="3">
    <location>
        <begin position="1"/>
        <end position="22"/>
    </location>
</feature>
<dbReference type="EMBL" id="JQ422050">
    <property type="protein sequence ID" value="AFM44731.1"/>
    <property type="molecule type" value="Genomic_DNA"/>
</dbReference>
<feature type="compositionally biased region" description="Basic and acidic residues" evidence="2">
    <location>
        <begin position="2705"/>
        <end position="2727"/>
    </location>
</feature>
<accession>I6RH02</accession>
<evidence type="ECO:0000313" key="4">
    <source>
        <dbReference type="EMBL" id="AFM44731.1"/>
    </source>
</evidence>
<organism evidence="4">
    <name type="scientific">Plasmodium cynomolgi</name>
    <dbReference type="NCBI Taxonomy" id="5827"/>
    <lineage>
        <taxon>Eukaryota</taxon>
        <taxon>Sar</taxon>
        <taxon>Alveolata</taxon>
        <taxon>Apicomplexa</taxon>
        <taxon>Aconoidasida</taxon>
        <taxon>Haemosporida</taxon>
        <taxon>Plasmodiidae</taxon>
        <taxon>Plasmodium</taxon>
        <taxon>Plasmodium (Plasmodium)</taxon>
    </lineage>
</organism>
<keyword evidence="3" id="KW-0732">Signal</keyword>
<name>I6RH02_9APIC</name>
<reference evidence="4" key="2">
    <citation type="submission" date="2012-01" db="EMBL/GenBank/DDBJ databases">
        <authorList>
            <person name="Tachibana S.-I."/>
            <person name="Sullivan S.A."/>
            <person name="Barnwell J.W."/>
            <person name="Carlton J.M."/>
            <person name="Tanabe K."/>
        </authorList>
    </citation>
    <scope>NUCLEOTIDE SEQUENCE</scope>
    <source>
        <strain evidence="4">Cambodian</strain>
    </source>
</reference>
<feature type="coiled-coil region" evidence="1">
    <location>
        <begin position="1198"/>
        <end position="1225"/>
    </location>
</feature>
<feature type="coiled-coil region" evidence="1">
    <location>
        <begin position="1427"/>
        <end position="1454"/>
    </location>
</feature>
<feature type="coiled-coil region" evidence="1">
    <location>
        <begin position="2612"/>
        <end position="2639"/>
    </location>
</feature>
<protein>
    <submittedName>
        <fullName evidence="4">Reticulocyte-binding protein 3</fullName>
    </submittedName>
</protein>
<sequence length="2807" mass="326418">MKKNGWWGVSFGVLLFLIGASWENVINESNKHKKEETNSSVNFYWGRKNESEYPGRKKKILQKHSLSPGEEGYRKDSTPSGNNGNESGLFKKKALIHLRDSKFRRKPSRYAYIKSNNENNLDRHPSSSEKEAKNDPNGSPSSFLQNMNVPNIEEILDYFEIVGEKEGELIFSLEPYYVDIYTCKEIVRSINRKTLTNSSGTYGKEEENEDNDYNSGPIKDSRIRNLYHYMKLSVMHCNNEKINLLNRMNILEDPNIEVNERVSVGEKSTTYKLLINEYVNCLKEDNEDVKGKIEDAKKKITKEYEKKYCPNNKCNSNVYFESVHLYLSYVNNNADILYNSNINDAKEFLKSGTSIVNIIEKEIGSNNVINSIKFLQSEISSIINNYNYHIKNIKNAIYNIREHKKNDNSSDFDKKTLVDKSFDLAKNMSVYKYNNEMFNRMKALYDLKSAKCKELFTFLAEELKHKLNSFSETVTFQVKYNSIINDWKYILDYAKDIYNKNLTKIKNYEGNEGLEVILVRNKVKEKLATLEGLVDKLDNLFNIIKSKYAIVMSAKSLIGELMSEFKTGEKGDYKFDDLIGLMETISSKINTVNESVDSIHKTYSNIQYVEIQVENLSTSLDGYMNEIDDLKAKGSTNDYIREEMESKMLFITENINNLKKMLSLEEKANEYIAQIDELIVGTSLDMNEIINKKSDAYNKIKVIIKEIYEGNLKNFLDEMSLNVDKNSDSIYHSSSTDELDGVLNNIKDDYKKMKSIKCENIPDSLESIMNMLKIISDAKEEILKIQFGDINEKLTNSLEQLKSVYDKLKVSTAEYTAGKGKIEQCKTVILKGEKEFYDKEYDKDDDMLEVKNAYADFLKHKDNFLKDRSKVFEEFHIAKEALKTARIYLLSYVEVPEKYNIMNGEANEKYKELIKEIKNKVIDTKLKNYEADFNQNNKLSDSIIKEVEQSNKNLCNLKILNRSIKDCSMDSNIIEELINKNNSLKEEIISQRNEIEKDNFMEHHVKINLKIKFDDARITLGRNLYENNLTTLKTRMKNILDFYTSSKKKYKDLNEADLKKIKENEEWKNAKELIDTLNVEYEILKKQADDLISSKNSEIIKWIGNRIVDKNKEINEKVDEHVNSFDEIIAKSKSPIFVRDINHYKNDENKEKARQFNEEVKTFVVKIETQKEMLNKIKTNSNQYLAQANQKISENIEFKAKEEAMKEVYEQIIRASEELNDKLKKIPTLNDLQKMELKFEKNEIHDMFNQITTELKKSENEMNEINSYKHEIDEMKKAKSEEETPESPLFVYTEFYEKAEKSHSTIKELFNKATGLNVKCENIESVNEIKDIKKKIDGYLRNILTNNSTLHEALEDIKNMKEMLQDVNIHEIVRLVEKDTTEAQKYSTLVKSEQDKSEALIKVLVKHFTDAEKLKTEMNKNLPIQRIDEIVKEVMKYKDEIARREEEMNTYLKNTKEYRDTAFRHCRNVYSRKKKLEYLKEKEKAGEPQIDMDNVSMNENKCKTLEKDPALSEEEIKKHGNRYVEYEGKMNSLLNDISVLQIRTMYAKGKDQATNIMKEIEQLNKGIQEKLKESEEKLEQCKSKFQMNEKEYILNNEKSKTAYINVKLNLELVESNLCQIKNVKESVNNILSKSTNLKSSILRTSRIESDSSVDVLKKEEMHYMQYLKNIENEKKLMTDEKSNMDVIHKNVLKIENELEKCKKNYEQGILEKAKETADKKKKLIESTRESLNSLKPYFTEMFNESYLKGYNITENFIGYQKTMNELYDEFDKSYKVIETNAAKVAEGTVKYDKAKSLREEAQRAQININNKEETAKTNLNKIKQNEFMNFLFHTKEHVDKIEKVCEQENSKIGEVHENINKNIIKIRKLTEQKSTFEILKIAKEKNNEIKKNLQKCNKNEAHNAFGKMIKASNFMGIKILTSLGSELSPEMHLETNSRTNSTLNFESEVEIKPEDDAKFNAYQNLQVTYGYIQKIFKNSEETDRKQEEIEGWIREGNNKCQDIKSSNELKSKFKYTKYKGSITLYKINDALRKYTQLKAMTCSIVNDNEIMESSEFTKLKELSDVYNRKKNEQISESEINGVNDEFQGIMKNVESLEKQYETTQDTESPGEIIIEENSLVTEINKKIDSINSRITPIMTKLNELLVAGMACEKSSYASLIGNINAKTSSDLRLINNQKQDAEKNVEYIKKNSNLINDDIRALNKYFDNNRINNYQLIILEEAIKHANDLNAKEKEAVGIVNDIKKEFVDVSLELEMNSLNSSKEKIMGHYNKLKDKIKSINDFCKNINLVKLKEMESSSDKYLEIAGKFKNVLDTQITRLLDNHMMLQDIEKKITENEGKLKGISRTYTLQSIQKFNNVCKNIDINMQKLHEVEQSNNSEEKQVKACIENVSRLINRGNTLLTDLNDYDVVSHSTAKESTDDATKEYITKIKGKVNHTIEAFQMVLESIQENKLHTQNNANLNKGIYEIWKRANVIKANFSENFPETDNYFQMGDYLKDIKNILNEIVGDTNIEAYIENISHNIEEQMNDTQNHRNVKSILKVKKNIELYNEEANKILQSMNTAQDKILLKKKDMDNIFSIISVNMKNSVYINTKKYINEVDDLFNKLKVDIHKMENFINDIKLRIKQLEKEEANLKTRNAVTGNLNEHSENASRDGDGEPIGEVVEDSEYSEDSNDNQNQRKRNGVSINSKGDSSNQSFHKVHGLKENNKSGGNHSDDNRKEESHNESNNSGGKNSWESYRYAGGITIAFFICSSAGFAIFTYNNQEAQEADFVADMDHFECDTYFNKREKEEIIEVSLNENEQYE</sequence>
<gene>
    <name evidence="4" type="primary">RBP3</name>
</gene>
<feature type="region of interest" description="Disordered" evidence="2">
    <location>
        <begin position="112"/>
        <end position="146"/>
    </location>
</feature>
<feature type="compositionally biased region" description="Polar residues" evidence="2">
    <location>
        <begin position="2687"/>
        <end position="2700"/>
    </location>
</feature>
<feature type="coiled-coil region" evidence="1">
    <location>
        <begin position="1067"/>
        <end position="1094"/>
    </location>
</feature>
<feature type="coiled-coil region" evidence="1">
    <location>
        <begin position="613"/>
        <end position="661"/>
    </location>
</feature>
<feature type="coiled-coil region" evidence="1">
    <location>
        <begin position="1550"/>
        <end position="1591"/>
    </location>
</feature>
<feature type="chain" id="PRO_5003705765" evidence="3">
    <location>
        <begin position="23"/>
        <end position="2807"/>
    </location>
</feature>
<evidence type="ECO:0000256" key="2">
    <source>
        <dbReference type="SAM" id="MobiDB-lite"/>
    </source>
</evidence>
<feature type="coiled-coil region" evidence="1">
    <location>
        <begin position="1684"/>
        <end position="1730"/>
    </location>
</feature>
<evidence type="ECO:0000256" key="1">
    <source>
        <dbReference type="SAM" id="Coils"/>
    </source>
</evidence>
<dbReference type="VEuPathDB" id="PlasmoDB:PCYB_147650"/>
<feature type="region of interest" description="Disordered" evidence="2">
    <location>
        <begin position="54"/>
        <end position="88"/>
    </location>
</feature>
<feature type="coiled-coil region" evidence="1">
    <location>
        <begin position="279"/>
        <end position="306"/>
    </location>
</feature>
<reference evidence="4" key="1">
    <citation type="journal article" date="2012" name="Nat. Genet.">
        <title>Plasmodium cynomolgi genome sequences provide insight into Plasmodium vivax and the monkey malaria clade.</title>
        <authorList>
            <person name="Tachibana S."/>
            <person name="Sullivan S.A."/>
            <person name="Kawai S."/>
            <person name="Nakamura S."/>
            <person name="Kim H.R."/>
            <person name="Goto N."/>
            <person name="Arisue N."/>
            <person name="Palacpac N.M.Q."/>
            <person name="Honma H."/>
            <person name="Yagi M."/>
            <person name="Tougan T."/>
            <person name="Katakai Y."/>
            <person name="Kaneko O."/>
            <person name="Mita T."/>
            <person name="Kita K."/>
            <person name="Yasutomi Y."/>
            <person name="Sutton P.L."/>
            <person name="Shakhbatyan R."/>
            <person name="Horii T."/>
            <person name="Yasunaga T."/>
            <person name="Barnwell J.W."/>
            <person name="Escalante A.A."/>
            <person name="Carlton J.M."/>
            <person name="Tanabe K."/>
        </authorList>
    </citation>
    <scope>NUCLEOTIDE SEQUENCE</scope>
    <source>
        <strain evidence="4">Cambodian</strain>
    </source>
</reference>
<feature type="compositionally biased region" description="Basic and acidic residues" evidence="2">
    <location>
        <begin position="120"/>
        <end position="134"/>
    </location>
</feature>